<accession>A0AAD6GB92</accession>
<evidence type="ECO:0000256" key="1">
    <source>
        <dbReference type="ARBA" id="ARBA00004323"/>
    </source>
</evidence>
<sequence>MLMNNRPSRRAIVGILVAVLLINLYLFGRDRLYTSLWIGPTETKLDISDSSSGLRNLVTSLKSGFHPPAPLSLAARQETLLRDLSVQLKEHKPQCSPPKVDGHVDGVTFDPVNLKPRPDLVANADEIQRPMQKAHDGFVAAIKEQKARPYNKGAKGIVSSAGGEYLPTFVASLRMIRRTGCELPVEVFLKDWVEYEPYICEVVLPMLNAQCKVLEEIMDVVRDGQGKPTKHIKVEHFQIKPFAMLLSSFENFIWIDADCVPLHDPTALLASDPFSSTGLVTWPDFWANTASPLYFNISRQSEPLMTARAATESGVMLVSKRKHFPTLLLAVYYNYYGPEYYWPLLGQGAYGQGDKDTFIQAASALDTTFHTVSEPVAAVERDYDNGAWTFTAMVQADPIEDYKLTSQDIWRVTNATAAKAPRVFSSTPQTPSLTLDLNLRRSPGEGDFILDRMM</sequence>
<dbReference type="SUPFAM" id="SSF53448">
    <property type="entry name" value="Nucleotide-diphospho-sugar transferases"/>
    <property type="match status" value="1"/>
</dbReference>
<protein>
    <submittedName>
        <fullName evidence="11">Mannosyltransferase</fullName>
    </submittedName>
</protein>
<dbReference type="EMBL" id="JAQIZZ010000008">
    <property type="protein sequence ID" value="KAJ5525379.1"/>
    <property type="molecule type" value="Genomic_DNA"/>
</dbReference>
<dbReference type="GO" id="GO:0046354">
    <property type="term" value="P:mannan biosynthetic process"/>
    <property type="evidence" value="ECO:0007669"/>
    <property type="project" value="TreeGrafter"/>
</dbReference>
<evidence type="ECO:0000256" key="6">
    <source>
        <dbReference type="ARBA" id="ARBA00022968"/>
    </source>
</evidence>
<reference evidence="11 12" key="1">
    <citation type="journal article" date="2023" name="IMA Fungus">
        <title>Comparative genomic study of the Penicillium genus elucidates a diverse pangenome and 15 lateral gene transfer events.</title>
        <authorList>
            <person name="Petersen C."/>
            <person name="Sorensen T."/>
            <person name="Nielsen M.R."/>
            <person name="Sondergaard T.E."/>
            <person name="Sorensen J.L."/>
            <person name="Fitzpatrick D.A."/>
            <person name="Frisvad J.C."/>
            <person name="Nielsen K.L."/>
        </authorList>
    </citation>
    <scope>NUCLEOTIDE SEQUENCE [LARGE SCALE GENOMIC DNA]</scope>
    <source>
        <strain evidence="11 12">IBT 35679</strain>
    </source>
</reference>
<evidence type="ECO:0000256" key="3">
    <source>
        <dbReference type="ARBA" id="ARBA00009105"/>
    </source>
</evidence>
<dbReference type="Pfam" id="PF11051">
    <property type="entry name" value="Mannosyl_trans3"/>
    <property type="match status" value="2"/>
</dbReference>
<proteinExistence type="inferred from homology"/>
<evidence type="ECO:0000256" key="2">
    <source>
        <dbReference type="ARBA" id="ARBA00004922"/>
    </source>
</evidence>
<organism evidence="11 12">
    <name type="scientific">Penicillium frequentans</name>
    <dbReference type="NCBI Taxonomy" id="3151616"/>
    <lineage>
        <taxon>Eukaryota</taxon>
        <taxon>Fungi</taxon>
        <taxon>Dikarya</taxon>
        <taxon>Ascomycota</taxon>
        <taxon>Pezizomycotina</taxon>
        <taxon>Eurotiomycetes</taxon>
        <taxon>Eurotiomycetidae</taxon>
        <taxon>Eurotiales</taxon>
        <taxon>Aspergillaceae</taxon>
        <taxon>Penicillium</taxon>
    </lineage>
</organism>
<comment type="caution">
    <text evidence="11">The sequence shown here is derived from an EMBL/GenBank/DDBJ whole genome shotgun (WGS) entry which is preliminary data.</text>
</comment>
<dbReference type="AlphaFoldDB" id="A0AAD6GB92"/>
<comment type="similarity">
    <text evidence="3">Belongs to the MNN1/MNT family.</text>
</comment>
<evidence type="ECO:0000313" key="11">
    <source>
        <dbReference type="EMBL" id="KAJ5525379.1"/>
    </source>
</evidence>
<evidence type="ECO:0000313" key="12">
    <source>
        <dbReference type="Proteomes" id="UP001220324"/>
    </source>
</evidence>
<dbReference type="InterPro" id="IPR029044">
    <property type="entry name" value="Nucleotide-diphossugar_trans"/>
</dbReference>
<keyword evidence="9 10" id="KW-0472">Membrane</keyword>
<dbReference type="PANTHER" id="PTHR31646:SF1">
    <property type="entry name" value="ALPHA-1,2-MANNOSYLTRANSFERASE MNN2"/>
    <property type="match status" value="1"/>
</dbReference>
<keyword evidence="4" id="KW-0808">Transferase</keyword>
<evidence type="ECO:0000256" key="7">
    <source>
        <dbReference type="ARBA" id="ARBA00022989"/>
    </source>
</evidence>
<evidence type="ECO:0000256" key="10">
    <source>
        <dbReference type="SAM" id="Phobius"/>
    </source>
</evidence>
<evidence type="ECO:0000256" key="8">
    <source>
        <dbReference type="ARBA" id="ARBA00023034"/>
    </source>
</evidence>
<dbReference type="Gene3D" id="3.90.550.10">
    <property type="entry name" value="Spore Coat Polysaccharide Biosynthesis Protein SpsA, Chain A"/>
    <property type="match status" value="1"/>
</dbReference>
<keyword evidence="8" id="KW-0333">Golgi apparatus</keyword>
<keyword evidence="12" id="KW-1185">Reference proteome</keyword>
<keyword evidence="6" id="KW-0735">Signal-anchor</keyword>
<dbReference type="GO" id="GO:0000139">
    <property type="term" value="C:Golgi membrane"/>
    <property type="evidence" value="ECO:0007669"/>
    <property type="project" value="UniProtKB-SubCell"/>
</dbReference>
<feature type="transmembrane region" description="Helical" evidence="10">
    <location>
        <begin position="12"/>
        <end position="28"/>
    </location>
</feature>
<evidence type="ECO:0000256" key="4">
    <source>
        <dbReference type="ARBA" id="ARBA00022679"/>
    </source>
</evidence>
<evidence type="ECO:0000256" key="5">
    <source>
        <dbReference type="ARBA" id="ARBA00022692"/>
    </source>
</evidence>
<keyword evidence="5 10" id="KW-0812">Transmembrane</keyword>
<dbReference type="Proteomes" id="UP001220324">
    <property type="component" value="Unassembled WGS sequence"/>
</dbReference>
<dbReference type="InterPro" id="IPR022751">
    <property type="entry name" value="Alpha_mannosyltransferase"/>
</dbReference>
<name>A0AAD6GB92_9EURO</name>
<evidence type="ECO:0000256" key="9">
    <source>
        <dbReference type="ARBA" id="ARBA00023136"/>
    </source>
</evidence>
<dbReference type="GO" id="GO:0000026">
    <property type="term" value="F:alpha-1,2-mannosyltransferase activity"/>
    <property type="evidence" value="ECO:0007669"/>
    <property type="project" value="TreeGrafter"/>
</dbReference>
<gene>
    <name evidence="11" type="ORF">N7494_012029</name>
</gene>
<comment type="pathway">
    <text evidence="2">Protein modification; protein glycosylation.</text>
</comment>
<keyword evidence="11" id="KW-0328">Glycosyltransferase</keyword>
<comment type="subcellular location">
    <subcellularLocation>
        <location evidence="1">Golgi apparatus membrane</location>
        <topology evidence="1">Single-pass type II membrane protein</topology>
    </subcellularLocation>
</comment>
<dbReference type="PANTHER" id="PTHR31646">
    <property type="entry name" value="ALPHA-1,2-MANNOSYLTRANSFERASE MNN2"/>
    <property type="match status" value="1"/>
</dbReference>
<keyword evidence="7 10" id="KW-1133">Transmembrane helix</keyword>